<name>A0A1M7R1S4_9ACTN</name>
<sequence length="851" mass="93612">MRNHAVQDEVSLNPERVVDGSRQIRGNIPIRNPDFTGREDLLEALRTGLFDSRTAAVRPRALHGLGGVGKSQVALEYIYRFTDDYDLIWWIPAEQTSLVLTSLTNLSSDLGIPQNVDQRQTADAVLRKLGEGDRRWLLVFDNADQPGEILPLVPSAGGHVIITSRNFDWAAGASEPIEVNVFSRDESLALLRKRRDATTAEDADRLAETLGDLPLALDQARAWQAATGMGVAEYLDLLTTHTRELMDEGKPPQYPTTIAAFVSLALEKLRITNPGAAQLLELFAHLGAEPLSVDMLRRAREAAISEPLRPMLRDAIRLNRAICDLRRFGSAKVGAPQRIQVHRLAQMVLRESLNDAQLARSKENVQRILAAANPTDPDTVGRYGNIYDEIGSHIETAELINSQVHGARHAVLDQIRYLYVVGNYKDSRTLAEKAAGNWDRATGDGVGPMGELTLIAKRHLANALRDLGKRQDARALNAEVFASFEQSPEFGPDHEHTLAAASGVAADLRLAGDYRGALEIDELNVEKHRRIFGDEDSLTLRARSNSAVNQRMLGEFSGALDVDKELAEEWRKTVGEDDPRYMFCVVNSALDLNGQGRYAEALDALNRVFHRYQAQLGSGHVFVLRAARARGVALRKTGAYSSALAWSGENLHECQARLGDNHEITLAAQMSYANALRVCGRPMDARKLATDAVERYGRTFGPRHPLTLTARINTAIAYRALGEVREARQIDEAALADMTQLLGEDHGYTLCAAASFASDLSLAHDVRDAQALSEATLQRSRRVRGELHPYTLSCAVNAALDLQATGREPDGLALLERAVADLIQVLGADHPETLDADRYKRAECDIEPPPT</sequence>
<dbReference type="Gene3D" id="3.40.50.300">
    <property type="entry name" value="P-loop containing nucleotide triphosphate hydrolases"/>
    <property type="match status" value="1"/>
</dbReference>
<dbReference type="STRING" id="134849.SAMN05443668_106110"/>
<dbReference type="EMBL" id="FRCS01000006">
    <property type="protein sequence ID" value="SHN38637.1"/>
    <property type="molecule type" value="Genomic_DNA"/>
</dbReference>
<dbReference type="Pfam" id="PF00931">
    <property type="entry name" value="NB-ARC"/>
    <property type="match status" value="1"/>
</dbReference>
<evidence type="ECO:0000259" key="1">
    <source>
        <dbReference type="Pfam" id="PF00931"/>
    </source>
</evidence>
<dbReference type="PANTHER" id="PTHR46082">
    <property type="entry name" value="ATP/GTP-BINDING PROTEIN-RELATED"/>
    <property type="match status" value="1"/>
</dbReference>
<dbReference type="InterPro" id="IPR027417">
    <property type="entry name" value="P-loop_NTPase"/>
</dbReference>
<evidence type="ECO:0000313" key="3">
    <source>
        <dbReference type="Proteomes" id="UP000184440"/>
    </source>
</evidence>
<dbReference type="Pfam" id="PF13374">
    <property type="entry name" value="TPR_10"/>
    <property type="match status" value="3"/>
</dbReference>
<dbReference type="AlphaFoldDB" id="A0A1M7R1S4"/>
<feature type="domain" description="NB-ARC" evidence="1">
    <location>
        <begin position="60"/>
        <end position="193"/>
    </location>
</feature>
<evidence type="ECO:0000313" key="2">
    <source>
        <dbReference type="EMBL" id="SHN38637.1"/>
    </source>
</evidence>
<proteinExistence type="predicted"/>
<accession>A0A1M7R1S4</accession>
<dbReference type="SUPFAM" id="SSF48452">
    <property type="entry name" value="TPR-like"/>
    <property type="match status" value="3"/>
</dbReference>
<dbReference type="Proteomes" id="UP000184440">
    <property type="component" value="Unassembled WGS sequence"/>
</dbReference>
<dbReference type="RefSeq" id="WP_178379944.1">
    <property type="nucleotide sequence ID" value="NZ_FRCS01000006.1"/>
</dbReference>
<dbReference type="Pfam" id="PF13424">
    <property type="entry name" value="TPR_12"/>
    <property type="match status" value="1"/>
</dbReference>
<dbReference type="NCBIfam" id="NF040586">
    <property type="entry name" value="FxSxx_TPR"/>
    <property type="match status" value="1"/>
</dbReference>
<dbReference type="InterPro" id="IPR053137">
    <property type="entry name" value="NLR-like"/>
</dbReference>
<dbReference type="InterPro" id="IPR002182">
    <property type="entry name" value="NB-ARC"/>
</dbReference>
<reference evidence="2 3" key="1">
    <citation type="submission" date="2016-11" db="EMBL/GenBank/DDBJ databases">
        <authorList>
            <person name="Jaros S."/>
            <person name="Januszkiewicz K."/>
            <person name="Wedrychowicz H."/>
        </authorList>
    </citation>
    <scope>NUCLEOTIDE SEQUENCE [LARGE SCALE GENOMIC DNA]</scope>
    <source>
        <strain evidence="2 3">DSM 46144</strain>
    </source>
</reference>
<dbReference type="PANTHER" id="PTHR46082:SF6">
    <property type="entry name" value="AAA+ ATPASE DOMAIN-CONTAINING PROTEIN-RELATED"/>
    <property type="match status" value="1"/>
</dbReference>
<dbReference type="Gene3D" id="1.25.40.10">
    <property type="entry name" value="Tetratricopeptide repeat domain"/>
    <property type="match status" value="2"/>
</dbReference>
<keyword evidence="3" id="KW-1185">Reference proteome</keyword>
<protein>
    <submittedName>
        <fullName evidence="2">Tetratricopeptide repeat-containing protein</fullName>
    </submittedName>
</protein>
<dbReference type="GO" id="GO:0043531">
    <property type="term" value="F:ADP binding"/>
    <property type="evidence" value="ECO:0007669"/>
    <property type="project" value="InterPro"/>
</dbReference>
<gene>
    <name evidence="2" type="ORF">SAMN05443668_106110</name>
</gene>
<dbReference type="SUPFAM" id="SSF52540">
    <property type="entry name" value="P-loop containing nucleoside triphosphate hydrolases"/>
    <property type="match status" value="1"/>
</dbReference>
<organism evidence="2 3">
    <name type="scientific">Cryptosporangium aurantiacum</name>
    <dbReference type="NCBI Taxonomy" id="134849"/>
    <lineage>
        <taxon>Bacteria</taxon>
        <taxon>Bacillati</taxon>
        <taxon>Actinomycetota</taxon>
        <taxon>Actinomycetes</taxon>
        <taxon>Cryptosporangiales</taxon>
        <taxon>Cryptosporangiaceae</taxon>
        <taxon>Cryptosporangium</taxon>
    </lineage>
</organism>
<dbReference type="InterPro" id="IPR011990">
    <property type="entry name" value="TPR-like_helical_dom_sf"/>
</dbReference>